<protein>
    <submittedName>
        <fullName evidence="1">Cell wall assembly regulator SMI1</fullName>
    </submittedName>
</protein>
<dbReference type="Proteomes" id="UP000579281">
    <property type="component" value="Unassembled WGS sequence"/>
</dbReference>
<comment type="caution">
    <text evidence="1">The sequence shown here is derived from an EMBL/GenBank/DDBJ whole genome shotgun (WGS) entry which is preliminary data.</text>
</comment>
<accession>A0A841KVB6</accession>
<evidence type="ECO:0000313" key="2">
    <source>
        <dbReference type="Proteomes" id="UP000579281"/>
    </source>
</evidence>
<gene>
    <name evidence="1" type="ORF">HNQ80_003436</name>
</gene>
<keyword evidence="2" id="KW-1185">Reference proteome</keyword>
<dbReference type="AlphaFoldDB" id="A0A841KVB6"/>
<organism evidence="1 2">
    <name type="scientific">Anaerosolibacter carboniphilus</name>
    <dbReference type="NCBI Taxonomy" id="1417629"/>
    <lineage>
        <taxon>Bacteria</taxon>
        <taxon>Bacillati</taxon>
        <taxon>Bacillota</taxon>
        <taxon>Clostridia</taxon>
        <taxon>Peptostreptococcales</taxon>
        <taxon>Thermotaleaceae</taxon>
        <taxon>Anaerosolibacter</taxon>
    </lineage>
</organism>
<evidence type="ECO:0000313" key="1">
    <source>
        <dbReference type="EMBL" id="MBB6217317.1"/>
    </source>
</evidence>
<proteinExistence type="predicted"/>
<sequence length="105" mass="11773">MSTVIVHPGVCGMEAKIVVHKKDRKTSEIHIESKCNHINQMAEELKELNGMNECFSKFSSSLVYQVTDKYCKHLACPVPSAIIKAIEVEMGLALPRNVEMIITKE</sequence>
<dbReference type="RefSeq" id="WP_184311818.1">
    <property type="nucleotide sequence ID" value="NZ_JACHEN010000022.1"/>
</dbReference>
<name>A0A841KVB6_9FIRM</name>
<dbReference type="Pfam" id="PF22263">
    <property type="entry name" value="DUF6951"/>
    <property type="match status" value="1"/>
</dbReference>
<dbReference type="InterPro" id="IPR054227">
    <property type="entry name" value="DUF6951"/>
</dbReference>
<reference evidence="1 2" key="1">
    <citation type="submission" date="2020-08" db="EMBL/GenBank/DDBJ databases">
        <title>Genomic Encyclopedia of Type Strains, Phase IV (KMG-IV): sequencing the most valuable type-strain genomes for metagenomic binning, comparative biology and taxonomic classification.</title>
        <authorList>
            <person name="Goeker M."/>
        </authorList>
    </citation>
    <scope>NUCLEOTIDE SEQUENCE [LARGE SCALE GENOMIC DNA]</scope>
    <source>
        <strain evidence="1 2">DSM 103526</strain>
    </source>
</reference>
<dbReference type="EMBL" id="JACHEN010000022">
    <property type="protein sequence ID" value="MBB6217317.1"/>
    <property type="molecule type" value="Genomic_DNA"/>
</dbReference>